<sequence>MSQIGLEYALGRKLACNTACSADGDAETADLGTTKSSGNGNTGSAVIDDADEEGVLVFGSTNAVIFNNGMMLNNVEQ</sequence>
<evidence type="ECO:0000256" key="1">
    <source>
        <dbReference type="SAM" id="MobiDB-lite"/>
    </source>
</evidence>
<keyword evidence="2" id="KW-0378">Hydrolase</keyword>
<dbReference type="GO" id="GO:0004099">
    <property type="term" value="F:chitin deacetylase activity"/>
    <property type="evidence" value="ECO:0007669"/>
    <property type="project" value="UniProtKB-EC"/>
</dbReference>
<accession>A0AAN7I3U9</accession>
<dbReference type="Proteomes" id="UP001304243">
    <property type="component" value="Unassembled WGS sequence"/>
</dbReference>
<dbReference type="RefSeq" id="XP_064687834.1">
    <property type="nucleotide sequence ID" value="XM_064832279.1"/>
</dbReference>
<reference evidence="2 3" key="1">
    <citation type="submission" date="2022-11" db="EMBL/GenBank/DDBJ databases">
        <title>Mucor velutinosus strain NIH1002 WGS.</title>
        <authorList>
            <person name="Subramanian P."/>
            <person name="Mullikin J.C."/>
            <person name="Segre J.A."/>
            <person name="Zelazny A.M."/>
        </authorList>
    </citation>
    <scope>NUCLEOTIDE SEQUENCE [LARGE SCALE GENOMIC DNA]</scope>
    <source>
        <strain evidence="2 3">NIH1002</strain>
    </source>
</reference>
<proteinExistence type="predicted"/>
<gene>
    <name evidence="2" type="primary">CDA2_5</name>
    <name evidence="2" type="ORF">ATC70_013113</name>
</gene>
<dbReference type="AlphaFoldDB" id="A0AAN7I3U9"/>
<keyword evidence="3" id="KW-1185">Reference proteome</keyword>
<feature type="compositionally biased region" description="Low complexity" evidence="1">
    <location>
        <begin position="32"/>
        <end position="44"/>
    </location>
</feature>
<evidence type="ECO:0000313" key="3">
    <source>
        <dbReference type="Proteomes" id="UP001304243"/>
    </source>
</evidence>
<organism evidence="2 3">
    <name type="scientific">Mucor velutinosus</name>
    <dbReference type="NCBI Taxonomy" id="708070"/>
    <lineage>
        <taxon>Eukaryota</taxon>
        <taxon>Fungi</taxon>
        <taxon>Fungi incertae sedis</taxon>
        <taxon>Mucoromycota</taxon>
        <taxon>Mucoromycotina</taxon>
        <taxon>Mucoromycetes</taxon>
        <taxon>Mucorales</taxon>
        <taxon>Mucorineae</taxon>
        <taxon>Mucoraceae</taxon>
        <taxon>Mucor</taxon>
    </lineage>
</organism>
<comment type="caution">
    <text evidence="2">The sequence shown here is derived from an EMBL/GenBank/DDBJ whole genome shotgun (WGS) entry which is preliminary data.</text>
</comment>
<name>A0AAN7I3U9_9FUNG</name>
<dbReference type="EMBL" id="JASEJX010000006">
    <property type="protein sequence ID" value="KAK4521168.1"/>
    <property type="molecule type" value="Genomic_DNA"/>
</dbReference>
<dbReference type="GeneID" id="89956799"/>
<dbReference type="EC" id="3.5.1.41" evidence="2"/>
<evidence type="ECO:0000313" key="2">
    <source>
        <dbReference type="EMBL" id="KAK4521168.1"/>
    </source>
</evidence>
<feature type="region of interest" description="Disordered" evidence="1">
    <location>
        <begin position="24"/>
        <end position="45"/>
    </location>
</feature>
<protein>
    <submittedName>
        <fullName evidence="2">Chitin deacetylase</fullName>
        <ecNumber evidence="2">3.5.1.41</ecNumber>
    </submittedName>
</protein>